<evidence type="ECO:0000313" key="1">
    <source>
        <dbReference type="EMBL" id="CAB4860954.1"/>
    </source>
</evidence>
<dbReference type="EMBL" id="CAFBLQ010000014">
    <property type="protein sequence ID" value="CAB4860954.1"/>
    <property type="molecule type" value="Genomic_DNA"/>
</dbReference>
<sequence>MTGSGYHVAVTLHDITPRTFRRIALVRDWLEDLGVGRATLLVVPASDLHPLQDRSEPLVAWLEERRARGDVVAQQGLRNRCDRRPSRLGRARSGMLGADPTAEFAYLNPAETSRAVEAGWRILRLAGLEPSGFVAPAYAYTDALHDVLPRRFAWWAGARRMYRADGPCGGVPLAPPVAIGTAATTRRRFERRAASSRDDRLLRLDLFAHGLDAWRDVATVERLLAMRERSAVTLGELEVSARSCGP</sequence>
<dbReference type="AlphaFoldDB" id="A0A6J7CWA1"/>
<proteinExistence type="predicted"/>
<organism evidence="1">
    <name type="scientific">freshwater metagenome</name>
    <dbReference type="NCBI Taxonomy" id="449393"/>
    <lineage>
        <taxon>unclassified sequences</taxon>
        <taxon>metagenomes</taxon>
        <taxon>ecological metagenomes</taxon>
    </lineage>
</organism>
<reference evidence="1" key="1">
    <citation type="submission" date="2020-05" db="EMBL/GenBank/DDBJ databases">
        <authorList>
            <person name="Chiriac C."/>
            <person name="Salcher M."/>
            <person name="Ghai R."/>
            <person name="Kavagutti S V."/>
        </authorList>
    </citation>
    <scope>NUCLEOTIDE SEQUENCE</scope>
</reference>
<dbReference type="Pfam" id="PF10096">
    <property type="entry name" value="DUF2334"/>
    <property type="match status" value="1"/>
</dbReference>
<name>A0A6J7CWA1_9ZZZZ</name>
<gene>
    <name evidence="1" type="ORF">UFOPK3423_00225</name>
</gene>
<dbReference type="InterPro" id="IPR018763">
    <property type="entry name" value="DUF2334"/>
</dbReference>
<accession>A0A6J7CWA1</accession>
<protein>
    <submittedName>
        <fullName evidence="1">Unannotated protein</fullName>
    </submittedName>
</protein>